<dbReference type="Pfam" id="PF00244">
    <property type="entry name" value="14-3-3"/>
    <property type="match status" value="1"/>
</dbReference>
<reference evidence="4" key="1">
    <citation type="submission" date="2022-08" db="EMBL/GenBank/DDBJ databases">
        <title>Novel sulfate-reducing endosymbionts in the free-living metamonad Anaeramoeba.</title>
        <authorList>
            <person name="Jerlstrom-Hultqvist J."/>
            <person name="Cepicka I."/>
            <person name="Gallot-Lavallee L."/>
            <person name="Salas-Leiva D."/>
            <person name="Curtis B.A."/>
            <person name="Zahonova K."/>
            <person name="Pipaliya S."/>
            <person name="Dacks J."/>
            <person name="Roger A.J."/>
        </authorList>
    </citation>
    <scope>NUCLEOTIDE SEQUENCE</scope>
    <source>
        <strain evidence="4">Schooner1</strain>
    </source>
</reference>
<comment type="similarity">
    <text evidence="1">Belongs to the 14-3-3 family.</text>
</comment>
<dbReference type="InterPro" id="IPR000308">
    <property type="entry name" value="14-3-3"/>
</dbReference>
<keyword evidence="2" id="KW-0175">Coiled coil</keyword>
<protein>
    <submittedName>
        <fullName evidence="4">14-3-3 protein beta/alpha</fullName>
    </submittedName>
</protein>
<evidence type="ECO:0000259" key="3">
    <source>
        <dbReference type="SMART" id="SM00101"/>
    </source>
</evidence>
<dbReference type="SUPFAM" id="SSF48445">
    <property type="entry name" value="14-3-3 protein"/>
    <property type="match status" value="1"/>
</dbReference>
<keyword evidence="5" id="KW-1185">Reference proteome</keyword>
<organism evidence="4 5">
    <name type="scientific">Anaeramoeba flamelloides</name>
    <dbReference type="NCBI Taxonomy" id="1746091"/>
    <lineage>
        <taxon>Eukaryota</taxon>
        <taxon>Metamonada</taxon>
        <taxon>Anaeramoebidae</taxon>
        <taxon>Anaeramoeba</taxon>
    </lineage>
</organism>
<dbReference type="Gene3D" id="1.20.190.20">
    <property type="entry name" value="14-3-3 domain"/>
    <property type="match status" value="1"/>
</dbReference>
<dbReference type="EMBL" id="JAOAOG010000232">
    <property type="protein sequence ID" value="KAJ6238677.1"/>
    <property type="molecule type" value="Genomic_DNA"/>
</dbReference>
<dbReference type="PRINTS" id="PR00305">
    <property type="entry name" value="1433ZETA"/>
</dbReference>
<evidence type="ECO:0000256" key="1">
    <source>
        <dbReference type="ARBA" id="ARBA00006141"/>
    </source>
</evidence>
<evidence type="ECO:0000313" key="4">
    <source>
        <dbReference type="EMBL" id="KAJ6238677.1"/>
    </source>
</evidence>
<evidence type="ECO:0000256" key="2">
    <source>
        <dbReference type="SAM" id="Coils"/>
    </source>
</evidence>
<gene>
    <name evidence="4" type="ORF">M0813_25901</name>
</gene>
<feature type="domain" description="14-3-3" evidence="3">
    <location>
        <begin position="7"/>
        <end position="243"/>
    </location>
</feature>
<dbReference type="InterPro" id="IPR036815">
    <property type="entry name" value="14-3-3_dom_sf"/>
</dbReference>
<dbReference type="SMART" id="SM00101">
    <property type="entry name" value="14_3_3"/>
    <property type="match status" value="1"/>
</dbReference>
<comment type="caution">
    <text evidence="4">The sequence shown here is derived from an EMBL/GenBank/DDBJ whole genome shotgun (WGS) entry which is preliminary data.</text>
</comment>
<evidence type="ECO:0000313" key="5">
    <source>
        <dbReference type="Proteomes" id="UP001150062"/>
    </source>
</evidence>
<accession>A0ABQ8Y1E4</accession>
<dbReference type="Proteomes" id="UP001150062">
    <property type="component" value="Unassembled WGS sequence"/>
</dbReference>
<dbReference type="InterPro" id="IPR023410">
    <property type="entry name" value="14-3-3_domain"/>
</dbReference>
<proteinExistence type="inferred from homology"/>
<dbReference type="PANTHER" id="PTHR18860">
    <property type="entry name" value="14-3-3 PROTEIN"/>
    <property type="match status" value="1"/>
</dbReference>
<sequence>MENFDLNTIYFLLESYQQAERYEDGYNLILASIQIKKDHSQKIFSFFSVFFTNLKGSLLSQHRILKTLFAQEQNKEKKKVISRLISKITNEIEQLCLKSLEAIEEHFLKDKTNKDRYIMAQKKKVDILKVLSEIYEGDIKNKLITKYEICEKQMFDYLTTELSPIDIYKISYVLSYVTWKSDILNDFSGYELAKNTFDNALLHIDELDEKNYKDVTTVLQLLRDWLTLHLEDASENTDFKDIDTWINKKITKFLLINPHSPRLIYKTGAKIDPVRITIYKRRFKLIQKLKTLGFDELINYLPFREKESENINWQSNNLKELEIELDKFRIDQLENSPSWKVQKYLKIIQINNKQQRYLKWKGSTSILKLRNFTNYLNRYSYVMNKNKSKYCEICKKINNLDIIEDLDHFLWNCSAYENNRKIWISELKKNNISNILKNNNIENIIIKKDSSSLLALVDNKLIFESLIRFLNKNLGIRAHKRG</sequence>
<name>A0ABQ8Y1E4_9EUKA</name>
<feature type="coiled-coil region" evidence="2">
    <location>
        <begin position="304"/>
        <end position="331"/>
    </location>
</feature>